<dbReference type="Pfam" id="PF01209">
    <property type="entry name" value="Ubie_methyltran"/>
    <property type="match status" value="1"/>
</dbReference>
<keyword evidence="7" id="KW-1185">Reference proteome</keyword>
<dbReference type="InterPro" id="IPR029063">
    <property type="entry name" value="SAM-dependent_MTases_sf"/>
</dbReference>
<dbReference type="OrthoDB" id="9808140at2"/>
<dbReference type="GO" id="GO:0008425">
    <property type="term" value="F:2-methoxy-6-polyprenyl-1,4-benzoquinol methyltransferase activity"/>
    <property type="evidence" value="ECO:0007669"/>
    <property type="project" value="TreeGrafter"/>
</dbReference>
<dbReference type="HAMAP" id="MF_01813">
    <property type="entry name" value="MenG_UbiE_methyltr"/>
    <property type="match status" value="1"/>
</dbReference>
<proteinExistence type="inferred from homology"/>
<reference evidence="6 7" key="1">
    <citation type="submission" date="2018-06" db="EMBL/GenBank/DDBJ databases">
        <authorList>
            <consortium name="Pathogen Informatics"/>
            <person name="Doyle S."/>
        </authorList>
    </citation>
    <scope>NUCLEOTIDE SEQUENCE [LARGE SCALE GENOMIC DNA]</scope>
    <source>
        <strain evidence="6 7">NCTC12475</strain>
    </source>
</reference>
<dbReference type="PANTHER" id="PTHR43591:SF24">
    <property type="entry name" value="2-METHOXY-6-POLYPRENYL-1,4-BENZOQUINOL METHYLASE, MITOCHONDRIAL"/>
    <property type="match status" value="1"/>
</dbReference>
<keyword evidence="3 5" id="KW-0808">Transferase</keyword>
<dbReference type="PROSITE" id="PS51608">
    <property type="entry name" value="SAM_MT_UBIE"/>
    <property type="match status" value="1"/>
</dbReference>
<evidence type="ECO:0000256" key="2">
    <source>
        <dbReference type="ARBA" id="ARBA00022603"/>
    </source>
</evidence>
<keyword evidence="1 5" id="KW-0474">Menaquinone biosynthesis</keyword>
<evidence type="ECO:0000256" key="3">
    <source>
        <dbReference type="ARBA" id="ARBA00022679"/>
    </source>
</evidence>
<dbReference type="EMBL" id="UFVD01000001">
    <property type="protein sequence ID" value="SUX10558.1"/>
    <property type="molecule type" value="Genomic_DNA"/>
</dbReference>
<feature type="binding site" evidence="5">
    <location>
        <position position="84"/>
    </location>
    <ligand>
        <name>S-adenosyl-L-methionine</name>
        <dbReference type="ChEBI" id="CHEBI:59789"/>
    </ligand>
</feature>
<dbReference type="Gene3D" id="3.40.50.150">
    <property type="entry name" value="Vaccinia Virus protein VP39"/>
    <property type="match status" value="1"/>
</dbReference>
<dbReference type="CDD" id="cd02440">
    <property type="entry name" value="AdoMet_MTases"/>
    <property type="match status" value="1"/>
</dbReference>
<dbReference type="UniPathway" id="UPA00232"/>
<sequence>MEKQKEIVEMFNEIAPTYDKANRVISFGIDTSWRKNACKIVLKKIDKKDINIIDVACGTGDMMGIWEDISKKFGIKINDMIGIDPSVGMLNVAKNKFPNYKFITAKADDTTLDSNFGDILSISYGIRNVVQRKEALSEFNRVLKSGGYLVVLEFTKRKHGGLIPFFRDFYIANILPTLGGMISKNKKAYEYLPNSISNFLDKESFKDELSEAGFELELTKGYSFDVCTLFVAKKIKDI</sequence>
<dbReference type="GO" id="GO:0032259">
    <property type="term" value="P:methylation"/>
    <property type="evidence" value="ECO:0007669"/>
    <property type="project" value="UniProtKB-KW"/>
</dbReference>
<dbReference type="GO" id="GO:0043770">
    <property type="term" value="F:demethylmenaquinone methyltransferase activity"/>
    <property type="evidence" value="ECO:0007669"/>
    <property type="project" value="UniProtKB-UniRule"/>
</dbReference>
<gene>
    <name evidence="6" type="primary">ubiE_1</name>
    <name evidence="5" type="synonym">menG</name>
    <name evidence="6" type="ORF">NCTC12475_00755</name>
</gene>
<dbReference type="Proteomes" id="UP000254920">
    <property type="component" value="Unassembled WGS sequence"/>
</dbReference>
<evidence type="ECO:0000256" key="4">
    <source>
        <dbReference type="ARBA" id="ARBA00022691"/>
    </source>
</evidence>
<organism evidence="6 7">
    <name type="scientific">Campylobacter sputorum subsp. sputorum</name>
    <dbReference type="NCBI Taxonomy" id="32024"/>
    <lineage>
        <taxon>Bacteria</taxon>
        <taxon>Pseudomonadati</taxon>
        <taxon>Campylobacterota</taxon>
        <taxon>Epsilonproteobacteria</taxon>
        <taxon>Campylobacterales</taxon>
        <taxon>Campylobacteraceae</taxon>
        <taxon>Campylobacter</taxon>
    </lineage>
</organism>
<dbReference type="InterPro" id="IPR023576">
    <property type="entry name" value="UbiE/COQ5_MeTrFase_CS"/>
</dbReference>
<dbReference type="SUPFAM" id="SSF53335">
    <property type="entry name" value="S-adenosyl-L-methionine-dependent methyltransferases"/>
    <property type="match status" value="1"/>
</dbReference>
<accession>A0A381DIQ4</accession>
<dbReference type="GeneID" id="93091188"/>
<dbReference type="PROSITE" id="PS01183">
    <property type="entry name" value="UBIE_1"/>
    <property type="match status" value="1"/>
</dbReference>
<dbReference type="STRING" id="32024.GCA_000788295_01175"/>
<evidence type="ECO:0000256" key="5">
    <source>
        <dbReference type="HAMAP-Rule" id="MF_01813"/>
    </source>
</evidence>
<comment type="pathway">
    <text evidence="5">Quinol/quinone metabolism; menaquinone biosynthesis; menaquinol from 1,4-dihydroxy-2-naphthoate: step 2/2.</text>
</comment>
<evidence type="ECO:0000313" key="6">
    <source>
        <dbReference type="EMBL" id="SUX10558.1"/>
    </source>
</evidence>
<keyword evidence="2 5" id="KW-0489">Methyltransferase</keyword>
<evidence type="ECO:0000313" key="7">
    <source>
        <dbReference type="Proteomes" id="UP000254920"/>
    </source>
</evidence>
<dbReference type="GO" id="GO:0009234">
    <property type="term" value="P:menaquinone biosynthetic process"/>
    <property type="evidence" value="ECO:0007669"/>
    <property type="project" value="UniProtKB-UniRule"/>
</dbReference>
<dbReference type="InterPro" id="IPR004033">
    <property type="entry name" value="UbiE/COQ5_MeTrFase"/>
</dbReference>
<dbReference type="NCBIfam" id="NF001244">
    <property type="entry name" value="PRK00216.1-5"/>
    <property type="match status" value="1"/>
</dbReference>
<keyword evidence="4 5" id="KW-0949">S-adenosyl-L-methionine</keyword>
<dbReference type="EC" id="2.1.1.163" evidence="5"/>
<name>A0A381DIQ4_9BACT</name>
<dbReference type="NCBIfam" id="TIGR01934">
    <property type="entry name" value="MenG_MenH_UbiE"/>
    <property type="match status" value="1"/>
</dbReference>
<comment type="similarity">
    <text evidence="5">Belongs to the class I-like SAM-binding methyltransferase superfamily. MenG/UbiE family.</text>
</comment>
<dbReference type="PANTHER" id="PTHR43591">
    <property type="entry name" value="METHYLTRANSFERASE"/>
    <property type="match status" value="1"/>
</dbReference>
<keyword evidence="6" id="KW-0830">Ubiquinone</keyword>
<protein>
    <recommendedName>
        <fullName evidence="5">Demethylmenaquinone methyltransferase</fullName>
        <ecNumber evidence="5">2.1.1.163</ecNumber>
    </recommendedName>
</protein>
<comment type="catalytic activity">
    <reaction evidence="5">
        <text>a 2-demethylmenaquinol + S-adenosyl-L-methionine = a menaquinol + S-adenosyl-L-homocysteine + H(+)</text>
        <dbReference type="Rhea" id="RHEA:42640"/>
        <dbReference type="Rhea" id="RHEA-COMP:9539"/>
        <dbReference type="Rhea" id="RHEA-COMP:9563"/>
        <dbReference type="ChEBI" id="CHEBI:15378"/>
        <dbReference type="ChEBI" id="CHEBI:18151"/>
        <dbReference type="ChEBI" id="CHEBI:55437"/>
        <dbReference type="ChEBI" id="CHEBI:57856"/>
        <dbReference type="ChEBI" id="CHEBI:59789"/>
        <dbReference type="EC" id="2.1.1.163"/>
    </reaction>
</comment>
<dbReference type="UniPathway" id="UPA00079">
    <property type="reaction ID" value="UER00169"/>
</dbReference>
<dbReference type="RefSeq" id="WP_089182951.1">
    <property type="nucleotide sequence ID" value="NZ_CP043427.1"/>
</dbReference>
<feature type="binding site" evidence="5">
    <location>
        <position position="123"/>
    </location>
    <ligand>
        <name>S-adenosyl-L-methionine</name>
        <dbReference type="ChEBI" id="CHEBI:59789"/>
    </ligand>
</feature>
<evidence type="ECO:0000256" key="1">
    <source>
        <dbReference type="ARBA" id="ARBA00022428"/>
    </source>
</evidence>
<comment type="function">
    <text evidence="5">Methyltransferase required for the conversion of demethylmenaquinol (DMKH2) to menaquinol (MKH2).</text>
</comment>
<feature type="binding site" evidence="5">
    <location>
        <position position="59"/>
    </location>
    <ligand>
        <name>S-adenosyl-L-methionine</name>
        <dbReference type="ChEBI" id="CHEBI:59789"/>
    </ligand>
</feature>
<dbReference type="AlphaFoldDB" id="A0A381DIQ4"/>
<comment type="caution">
    <text evidence="5">Lacks conserved residue(s) required for the propagation of feature annotation.</text>
</comment>